<keyword evidence="7" id="KW-0460">Magnesium</keyword>
<organism evidence="11 12">
    <name type="scientific">Tetrapisispora phaffii (strain ATCC 24235 / CBS 4417 / NBRC 1672 / NRRL Y-8282 / UCD 70-5)</name>
    <name type="common">Yeast</name>
    <name type="synonym">Fabospora phaffii</name>
    <dbReference type="NCBI Taxonomy" id="1071381"/>
    <lineage>
        <taxon>Eukaryota</taxon>
        <taxon>Fungi</taxon>
        <taxon>Dikarya</taxon>
        <taxon>Ascomycota</taxon>
        <taxon>Saccharomycotina</taxon>
        <taxon>Saccharomycetes</taxon>
        <taxon>Saccharomycetales</taxon>
        <taxon>Saccharomycetaceae</taxon>
        <taxon>Tetrapisispora</taxon>
    </lineage>
</organism>
<dbReference type="OrthoDB" id="10249612at2759"/>
<dbReference type="GO" id="GO:0005777">
    <property type="term" value="C:peroxisome"/>
    <property type="evidence" value="ECO:0007669"/>
    <property type="project" value="EnsemblFungi"/>
</dbReference>
<comment type="catalytic activity">
    <reaction evidence="9">
        <text>a 5'-end NAD(+)-phospho-ribonucleoside in mRNA + H2O = a 5'-end phospho-adenosine-phospho-ribonucleoside in mRNA + beta-nicotinamide D-ribonucleotide + 2 H(+)</text>
        <dbReference type="Rhea" id="RHEA:60876"/>
        <dbReference type="Rhea" id="RHEA-COMP:15698"/>
        <dbReference type="Rhea" id="RHEA-COMP:15719"/>
        <dbReference type="ChEBI" id="CHEBI:14649"/>
        <dbReference type="ChEBI" id="CHEBI:15377"/>
        <dbReference type="ChEBI" id="CHEBI:15378"/>
        <dbReference type="ChEBI" id="CHEBI:144029"/>
        <dbReference type="ChEBI" id="CHEBI:144051"/>
    </reaction>
    <physiologicalReaction direction="left-to-right" evidence="9">
        <dbReference type="Rhea" id="RHEA:60877"/>
    </physiologicalReaction>
</comment>
<dbReference type="eggNOG" id="KOG3084">
    <property type="taxonomic scope" value="Eukaryota"/>
</dbReference>
<comment type="similarity">
    <text evidence="3">Belongs to the Nudix hydrolase family. NudC subfamily.</text>
</comment>
<evidence type="ECO:0000256" key="6">
    <source>
        <dbReference type="ARBA" id="ARBA00022801"/>
    </source>
</evidence>
<dbReference type="PROSITE" id="PS51462">
    <property type="entry name" value="NUDIX"/>
    <property type="match status" value="1"/>
</dbReference>
<dbReference type="GO" id="GO:0005829">
    <property type="term" value="C:cytosol"/>
    <property type="evidence" value="ECO:0007669"/>
    <property type="project" value="TreeGrafter"/>
</dbReference>
<dbReference type="OMA" id="YSHAKMY"/>
<sequence>MQVFWRPASSIIRNISINHSLMSSDNMFFGQDVLNRVSFLRGDSEFIKAAYECPKSVFIPFIDGEALLDTVQNKLYLTSTDGNEEISNALKTFEPLYNTVEGRHLNSGINVIFLGLDEKKAGIVYKEIYKGIPYFGVDFRCTDQTIIKPEQIKSLRESYKSMSIMDIINITNREASLYSHAKMYVDWLSKYNFCPGCGSIIYPVQAGNKLLCGNEHKDQKCIVRDARVSNVSFPRTDTSIIIAITNSDFSKICLTRNKRALRDKNGKEMAMYTTVAGFIEPSETIETASAREIWEETGINCDASNVKMVFTQPWPYPVNLMIGCVGMVNFNNKNEMINIDHDKELLDAQWFDTAELVDAIAKYDADGFFVKFKDEMVIPSDSTVAFRLLKYVAERYIKK</sequence>
<dbReference type="Gene3D" id="3.90.79.10">
    <property type="entry name" value="Nucleoside Triphosphate Pyrophosphohydrolase"/>
    <property type="match status" value="1"/>
</dbReference>
<gene>
    <name evidence="11" type="primary">TPHA0J02380</name>
    <name evidence="11" type="ordered locus">TPHA_0J02380</name>
</gene>
<keyword evidence="5" id="KW-0479">Metal-binding</keyword>
<comment type="cofactor">
    <cofactor evidence="2">
        <name>Zn(2+)</name>
        <dbReference type="ChEBI" id="CHEBI:29105"/>
    </cofactor>
</comment>
<accession>G8BYW6</accession>
<dbReference type="PANTHER" id="PTHR42904">
    <property type="entry name" value="NUDIX HYDROLASE, NUDC SUBFAMILY"/>
    <property type="match status" value="1"/>
</dbReference>
<dbReference type="STRING" id="1071381.G8BYW6"/>
<keyword evidence="6" id="KW-0378">Hydrolase</keyword>
<keyword evidence="8" id="KW-0520">NAD</keyword>
<proteinExistence type="inferred from homology"/>
<dbReference type="GO" id="GO:0046872">
    <property type="term" value="F:metal ion binding"/>
    <property type="evidence" value="ECO:0007669"/>
    <property type="project" value="UniProtKB-KW"/>
</dbReference>
<dbReference type="InterPro" id="IPR000086">
    <property type="entry name" value="NUDIX_hydrolase_dom"/>
</dbReference>
<dbReference type="GO" id="GO:0006742">
    <property type="term" value="P:NADP+ catabolic process"/>
    <property type="evidence" value="ECO:0007669"/>
    <property type="project" value="TreeGrafter"/>
</dbReference>
<evidence type="ECO:0000256" key="5">
    <source>
        <dbReference type="ARBA" id="ARBA00022723"/>
    </source>
</evidence>
<dbReference type="CDD" id="cd03429">
    <property type="entry name" value="NUDIX_NADH_pyrophosphatase_Nudt13"/>
    <property type="match status" value="1"/>
</dbReference>
<dbReference type="EMBL" id="HE612865">
    <property type="protein sequence ID" value="CCE65058.1"/>
    <property type="molecule type" value="Genomic_DNA"/>
</dbReference>
<dbReference type="PANTHER" id="PTHR42904:SF6">
    <property type="entry name" value="NAD-CAPPED RNA HYDROLASE NUDT12"/>
    <property type="match status" value="1"/>
</dbReference>
<dbReference type="EC" id="3.6.1.22" evidence="4"/>
<comment type="cofactor">
    <cofactor evidence="1">
        <name>Mg(2+)</name>
        <dbReference type="ChEBI" id="CHEBI:18420"/>
    </cofactor>
</comment>
<dbReference type="GeneID" id="11533069"/>
<dbReference type="InterPro" id="IPR050241">
    <property type="entry name" value="NAD-cap_RNA_hydrolase_NudC"/>
</dbReference>
<dbReference type="GO" id="GO:0019677">
    <property type="term" value="P:NAD+ catabolic process"/>
    <property type="evidence" value="ECO:0007669"/>
    <property type="project" value="TreeGrafter"/>
</dbReference>
<evidence type="ECO:0000313" key="12">
    <source>
        <dbReference type="Proteomes" id="UP000005666"/>
    </source>
</evidence>
<dbReference type="SUPFAM" id="SSF55811">
    <property type="entry name" value="Nudix"/>
    <property type="match status" value="1"/>
</dbReference>
<evidence type="ECO:0000256" key="7">
    <source>
        <dbReference type="ARBA" id="ARBA00022842"/>
    </source>
</evidence>
<dbReference type="Pfam" id="PF00293">
    <property type="entry name" value="NUDIX"/>
    <property type="match status" value="1"/>
</dbReference>
<keyword evidence="12" id="KW-1185">Reference proteome</keyword>
<protein>
    <recommendedName>
        <fullName evidence="4">NAD(+) diphosphatase</fullName>
        <ecNumber evidence="4">3.6.1.22</ecNumber>
    </recommendedName>
</protein>
<evidence type="ECO:0000256" key="1">
    <source>
        <dbReference type="ARBA" id="ARBA00001946"/>
    </source>
</evidence>
<dbReference type="RefSeq" id="XP_003687492.1">
    <property type="nucleotide sequence ID" value="XM_003687444.1"/>
</dbReference>
<dbReference type="GO" id="GO:0110155">
    <property type="term" value="P:NAD-cap decapping"/>
    <property type="evidence" value="ECO:0007669"/>
    <property type="project" value="EnsemblFungi"/>
</dbReference>
<evidence type="ECO:0000256" key="4">
    <source>
        <dbReference type="ARBA" id="ARBA00012381"/>
    </source>
</evidence>
<dbReference type="Gene3D" id="3.90.79.20">
    <property type="match status" value="1"/>
</dbReference>
<dbReference type="GO" id="GO:0000210">
    <property type="term" value="F:NAD+ diphosphatase activity"/>
    <property type="evidence" value="ECO:0007669"/>
    <property type="project" value="EnsemblFungi"/>
</dbReference>
<feature type="domain" description="Nudix hydrolase" evidence="10">
    <location>
        <begin position="234"/>
        <end position="373"/>
    </location>
</feature>
<reference evidence="11 12" key="1">
    <citation type="journal article" date="2011" name="Proc. Natl. Acad. Sci. U.S.A.">
        <title>Evolutionary erosion of yeast sex chromosomes by mating-type switching accidents.</title>
        <authorList>
            <person name="Gordon J.L."/>
            <person name="Armisen D."/>
            <person name="Proux-Wera E."/>
            <person name="Oheigeartaigh S.S."/>
            <person name="Byrne K.P."/>
            <person name="Wolfe K.H."/>
        </authorList>
    </citation>
    <scope>NUCLEOTIDE SEQUENCE [LARGE SCALE GENOMIC DNA]</scope>
    <source>
        <strain evidence="12">ATCC 24235 / CBS 4417 / NBRC 1672 / NRRL Y-8282 / UCD 70-5</strain>
    </source>
</reference>
<evidence type="ECO:0000256" key="8">
    <source>
        <dbReference type="ARBA" id="ARBA00023027"/>
    </source>
</evidence>
<evidence type="ECO:0000256" key="9">
    <source>
        <dbReference type="ARBA" id="ARBA00023679"/>
    </source>
</evidence>
<name>G8BYW6_TETPH</name>
<dbReference type="Proteomes" id="UP000005666">
    <property type="component" value="Chromosome 10"/>
</dbReference>
<dbReference type="InterPro" id="IPR049734">
    <property type="entry name" value="NudC-like_C"/>
</dbReference>
<dbReference type="AlphaFoldDB" id="G8BYW6"/>
<dbReference type="KEGG" id="tpf:TPHA_0J02380"/>
<evidence type="ECO:0000256" key="2">
    <source>
        <dbReference type="ARBA" id="ARBA00001947"/>
    </source>
</evidence>
<dbReference type="InterPro" id="IPR015797">
    <property type="entry name" value="NUDIX_hydrolase-like_dom_sf"/>
</dbReference>
<evidence type="ECO:0000313" key="11">
    <source>
        <dbReference type="EMBL" id="CCE65058.1"/>
    </source>
</evidence>
<dbReference type="GO" id="GO:0035529">
    <property type="term" value="F:NADH pyrophosphatase activity"/>
    <property type="evidence" value="ECO:0007669"/>
    <property type="project" value="TreeGrafter"/>
</dbReference>
<dbReference type="HOGENOM" id="CLU_037162_0_2_1"/>
<evidence type="ECO:0000259" key="10">
    <source>
        <dbReference type="PROSITE" id="PS51462"/>
    </source>
</evidence>
<evidence type="ECO:0000256" key="3">
    <source>
        <dbReference type="ARBA" id="ARBA00009595"/>
    </source>
</evidence>